<dbReference type="PANTHER" id="PTHR35450">
    <property type="entry name" value="REVERSE TRANSCRIPTASE DOMAIN-CONTAINING PROTEIN"/>
    <property type="match status" value="1"/>
</dbReference>
<dbReference type="InterPro" id="IPR000477">
    <property type="entry name" value="RT_dom"/>
</dbReference>
<accession>A0ABM1M307</accession>
<evidence type="ECO:0000259" key="1">
    <source>
        <dbReference type="Pfam" id="PF00078"/>
    </source>
</evidence>
<gene>
    <name evidence="3" type="primary">LOC108557085</name>
</gene>
<dbReference type="PANTHER" id="PTHR35450:SF2">
    <property type="entry name" value="REVERSE TRANSCRIPTASE DOMAIN-CONTAINING PROTEIN"/>
    <property type="match status" value="1"/>
</dbReference>
<keyword evidence="2" id="KW-1185">Reference proteome</keyword>
<dbReference type="Proteomes" id="UP000695000">
    <property type="component" value="Unplaced"/>
</dbReference>
<organism evidence="2 3">
    <name type="scientific">Nicrophorus vespilloides</name>
    <name type="common">Boreal carrion beetle</name>
    <dbReference type="NCBI Taxonomy" id="110193"/>
    <lineage>
        <taxon>Eukaryota</taxon>
        <taxon>Metazoa</taxon>
        <taxon>Ecdysozoa</taxon>
        <taxon>Arthropoda</taxon>
        <taxon>Hexapoda</taxon>
        <taxon>Insecta</taxon>
        <taxon>Pterygota</taxon>
        <taxon>Neoptera</taxon>
        <taxon>Endopterygota</taxon>
        <taxon>Coleoptera</taxon>
        <taxon>Polyphaga</taxon>
        <taxon>Staphyliniformia</taxon>
        <taxon>Silphidae</taxon>
        <taxon>Nicrophorinae</taxon>
        <taxon>Nicrophorus</taxon>
    </lineage>
</organism>
<reference evidence="3" key="1">
    <citation type="submission" date="2025-08" db="UniProtKB">
        <authorList>
            <consortium name="RefSeq"/>
        </authorList>
    </citation>
    <scope>IDENTIFICATION</scope>
    <source>
        <tissue evidence="3">Whole Larva</tissue>
    </source>
</reference>
<dbReference type="Pfam" id="PF00078">
    <property type="entry name" value="RVT_1"/>
    <property type="match status" value="1"/>
</dbReference>
<dbReference type="RefSeq" id="XP_017768957.1">
    <property type="nucleotide sequence ID" value="XM_017913468.1"/>
</dbReference>
<evidence type="ECO:0000313" key="3">
    <source>
        <dbReference type="RefSeq" id="XP_017768957.1"/>
    </source>
</evidence>
<protein>
    <submittedName>
        <fullName evidence="3">Uncharacterized protein LOC108557085</fullName>
    </submittedName>
</protein>
<feature type="domain" description="Reverse transcriptase" evidence="1">
    <location>
        <begin position="12"/>
        <end position="141"/>
    </location>
</feature>
<sequence length="493" mass="56323">MTGWKTEIKLYHSNGCLGTGQISIKRGIFQGDSLSPMLFCMSLISLTSMLNLEKLGYSLADSQTINHLLYMDDLKLYARDKKQLDQEIGIVKKISDDISMEFGLDKCSRVLIKKGKLESSPIANFDSEVRELDQDEVYKYLSVDECDGIRHREMKKKLRKDTVLELLTGWALSFSRWTRKLLTIHGCHHPKADVDRLYMPTSSGGRGPIELESAYYCTIVGLSDYICESKDRYTCSVKRHEESKAKVRSQANEIKIKYFEPESVSLQNSKGRLKSAIFQERLERVHGQFLRCLQNSWTDKETNFAWLRSAGLKGETESLIVAAHDQALNTRYHQKKKIGHIIAGCTVLAPTEFTHRHNKIASYLHWSIVKELGQHVPEHWYDHQPAPVVERDDVVVMREKRCTLIDVAVPADANIAIKVEKLCKYKDLEIEIARMWNTKTNVVPVVVGALWPLKIGFEKYLEDLPFRVSAEEVQKIALLGTAHILRKVLSIGQ</sequence>
<proteinExistence type="predicted"/>
<dbReference type="GeneID" id="108557085"/>
<name>A0ABM1M307_NICVS</name>
<evidence type="ECO:0000313" key="2">
    <source>
        <dbReference type="Proteomes" id="UP000695000"/>
    </source>
</evidence>